<keyword evidence="3" id="KW-0119">Carbohydrate metabolism</keyword>
<dbReference type="Pfam" id="PF00480">
    <property type="entry name" value="ROK"/>
    <property type="match status" value="1"/>
</dbReference>
<comment type="function">
    <text evidence="1">Transcriptional repressor of xylose-utilizing enzymes.</text>
</comment>
<dbReference type="InterPro" id="IPR000600">
    <property type="entry name" value="ROK"/>
</dbReference>
<dbReference type="KEGG" id="tap:GZ22_10130"/>
<dbReference type="OrthoDB" id="6501901at2"/>
<keyword evidence="3" id="KW-0859">Xylose metabolism</keyword>
<dbReference type="SUPFAM" id="SSF53067">
    <property type="entry name" value="Actin-like ATPase domain"/>
    <property type="match status" value="1"/>
</dbReference>
<dbReference type="EMBL" id="CP008876">
    <property type="protein sequence ID" value="AIF66965.1"/>
    <property type="molecule type" value="Genomic_DNA"/>
</dbReference>
<organism evidence="4 5">
    <name type="scientific">Terribacillus saccharophilus</name>
    <dbReference type="NCBI Taxonomy" id="361277"/>
    <lineage>
        <taxon>Bacteria</taxon>
        <taxon>Bacillati</taxon>
        <taxon>Bacillota</taxon>
        <taxon>Bacilli</taxon>
        <taxon>Bacillales</taxon>
        <taxon>Bacillaceae</taxon>
        <taxon>Terribacillus</taxon>
    </lineage>
</organism>
<protein>
    <recommendedName>
        <fullName evidence="6">ROK family protein</fullName>
    </recommendedName>
</protein>
<dbReference type="InterPro" id="IPR036390">
    <property type="entry name" value="WH_DNA-bd_sf"/>
</dbReference>
<evidence type="ECO:0000256" key="1">
    <source>
        <dbReference type="ARBA" id="ARBA00002486"/>
    </source>
</evidence>
<accession>A0A075LJN3</accession>
<evidence type="ECO:0008006" key="6">
    <source>
        <dbReference type="Google" id="ProtNLM"/>
    </source>
</evidence>
<dbReference type="GeneID" id="34220473"/>
<dbReference type="PANTHER" id="PTHR18964:SF149">
    <property type="entry name" value="BIFUNCTIONAL UDP-N-ACETYLGLUCOSAMINE 2-EPIMERASE_N-ACETYLMANNOSAMINE KINASE"/>
    <property type="match status" value="1"/>
</dbReference>
<reference evidence="4 5" key="1">
    <citation type="submission" date="2014-07" db="EMBL/GenBank/DDBJ databases">
        <title>Complete genome sequence of a moderately halophilic bacterium Terribacillus aidingensis MP602, isolated from Cryptomeria fortunei in Tianmu mountain in China.</title>
        <authorList>
            <person name="Wang Y."/>
            <person name="Lu P."/>
            <person name="Zhang L."/>
        </authorList>
    </citation>
    <scope>NUCLEOTIDE SEQUENCE [LARGE SCALE GENOMIC DNA]</scope>
    <source>
        <strain evidence="4 5">MP602</strain>
    </source>
</reference>
<dbReference type="CDD" id="cd23763">
    <property type="entry name" value="ASKHA_ATPase_ROK"/>
    <property type="match status" value="1"/>
</dbReference>
<dbReference type="InterPro" id="IPR036388">
    <property type="entry name" value="WH-like_DNA-bd_sf"/>
</dbReference>
<evidence type="ECO:0000313" key="5">
    <source>
        <dbReference type="Proteomes" id="UP000027980"/>
    </source>
</evidence>
<dbReference type="RefSeq" id="WP_038561786.1">
    <property type="nucleotide sequence ID" value="NZ_CP008876.1"/>
</dbReference>
<dbReference type="GO" id="GO:0042732">
    <property type="term" value="P:D-xylose metabolic process"/>
    <property type="evidence" value="ECO:0007669"/>
    <property type="project" value="UniProtKB-KW"/>
</dbReference>
<name>A0A075LJN3_9BACI</name>
<dbReference type="PANTHER" id="PTHR18964">
    <property type="entry name" value="ROK (REPRESSOR, ORF, KINASE) FAMILY"/>
    <property type="match status" value="1"/>
</dbReference>
<evidence type="ECO:0000256" key="2">
    <source>
        <dbReference type="ARBA" id="ARBA00006479"/>
    </source>
</evidence>
<proteinExistence type="inferred from homology"/>
<evidence type="ECO:0000256" key="3">
    <source>
        <dbReference type="ARBA" id="ARBA00022629"/>
    </source>
</evidence>
<dbReference type="Gene3D" id="1.10.10.10">
    <property type="entry name" value="Winged helix-like DNA-binding domain superfamily/Winged helix DNA-binding domain"/>
    <property type="match status" value="1"/>
</dbReference>
<comment type="similarity">
    <text evidence="2">Belongs to the ROK (NagC/XylR) family.</text>
</comment>
<dbReference type="SUPFAM" id="SSF46785">
    <property type="entry name" value="Winged helix' DNA-binding domain"/>
    <property type="match status" value="1"/>
</dbReference>
<gene>
    <name evidence="4" type="ORF">GZ22_10130</name>
</gene>
<dbReference type="HOGENOM" id="CLU_067512_0_0_9"/>
<dbReference type="Gene3D" id="3.30.420.40">
    <property type="match status" value="2"/>
</dbReference>
<dbReference type="AlphaFoldDB" id="A0A075LJN3"/>
<dbReference type="Proteomes" id="UP000027980">
    <property type="component" value="Chromosome"/>
</dbReference>
<dbReference type="InterPro" id="IPR043129">
    <property type="entry name" value="ATPase_NBD"/>
</dbReference>
<evidence type="ECO:0000313" key="4">
    <source>
        <dbReference type="EMBL" id="AIF66965.1"/>
    </source>
</evidence>
<sequence>MSDAINTTKAVKIQNEKIIRSILRQKREITALQLSKLSGLSVATCGNILKSFVTRGEVFETETELSTGGRRPRVFKLNVHYEILIGMCIKTEGGRNAIEVVIANILGEEIETVCKQLLSITVDEIILFLEEITKRYPTCTKVAIGIPGVVRDGQIENCDAPSLAQIDLVSLLRRRFNLSFFIDNELSFSLLGYYREQSYSDPKTIGLLTLVDGHPPGVRFILDGKPYAGNSNFAGEISLLPVDSNPQELVRKIHEPKEYLEPVSKILTSITAVMNPHTIVLTGELLRIMNIADIKRKCMEWIPSSHLPQIEKMKDVTQCYFNGLIHVLLDAND</sequence>